<proteinExistence type="predicted"/>
<reference evidence="1 2" key="1">
    <citation type="submission" date="2018-06" db="EMBL/GenBank/DDBJ databases">
        <authorList>
            <consortium name="Pathogen Informatics"/>
            <person name="Doyle S."/>
        </authorList>
    </citation>
    <scope>NUCLEOTIDE SEQUENCE [LARGE SCALE GENOMIC DNA]</scope>
    <source>
        <strain evidence="1 2">NCTC11012</strain>
    </source>
</reference>
<dbReference type="AlphaFoldDB" id="A0A378QPK8"/>
<dbReference type="Proteomes" id="UP000254618">
    <property type="component" value="Unassembled WGS sequence"/>
</dbReference>
<accession>A0A378QPK8</accession>
<evidence type="ECO:0000313" key="2">
    <source>
        <dbReference type="Proteomes" id="UP000254618"/>
    </source>
</evidence>
<evidence type="ECO:0000313" key="1">
    <source>
        <dbReference type="EMBL" id="STZ02412.1"/>
    </source>
</evidence>
<organism evidence="1 2">
    <name type="scientific">Moraxella equi</name>
    <dbReference type="NCBI Taxonomy" id="60442"/>
    <lineage>
        <taxon>Bacteria</taxon>
        <taxon>Pseudomonadati</taxon>
        <taxon>Pseudomonadota</taxon>
        <taxon>Gammaproteobacteria</taxon>
        <taxon>Moraxellales</taxon>
        <taxon>Moraxellaceae</taxon>
        <taxon>Moraxella</taxon>
    </lineage>
</organism>
<name>A0A378QPK8_9GAMM</name>
<sequence length="32" mass="4109">MFLHEKWLNLVFHRKYKDSTRHIKPHFLDEKN</sequence>
<dbReference type="EMBL" id="UGQF01000001">
    <property type="protein sequence ID" value="STZ02412.1"/>
    <property type="molecule type" value="Genomic_DNA"/>
</dbReference>
<protein>
    <submittedName>
        <fullName evidence="1">Uncharacterized protein</fullName>
    </submittedName>
</protein>
<gene>
    <name evidence="1" type="ORF">NCTC11012_00637</name>
</gene>